<feature type="compositionally biased region" description="Basic and acidic residues" evidence="1">
    <location>
        <begin position="114"/>
        <end position="125"/>
    </location>
</feature>
<feature type="compositionally biased region" description="Basic and acidic residues" evidence="1">
    <location>
        <begin position="274"/>
        <end position="323"/>
    </location>
</feature>
<feature type="compositionally biased region" description="Basic and acidic residues" evidence="1">
    <location>
        <begin position="145"/>
        <end position="189"/>
    </location>
</feature>
<dbReference type="EMBL" id="MU004189">
    <property type="protein sequence ID" value="KAF2495197.1"/>
    <property type="molecule type" value="Genomic_DNA"/>
</dbReference>
<feature type="domain" description="Ribosomal RNA-processing protein 14 N-terminal" evidence="2">
    <location>
        <begin position="8"/>
        <end position="57"/>
    </location>
</feature>
<accession>A0A6A6QW62</accession>
<evidence type="ECO:0000256" key="1">
    <source>
        <dbReference type="SAM" id="MobiDB-lite"/>
    </source>
</evidence>
<feature type="compositionally biased region" description="Basic and acidic residues" evidence="1">
    <location>
        <begin position="88"/>
        <end position="99"/>
    </location>
</feature>
<feature type="region of interest" description="Disordered" evidence="1">
    <location>
        <begin position="27"/>
        <end position="323"/>
    </location>
</feature>
<keyword evidence="4" id="KW-1185">Reference proteome</keyword>
<organism evidence="3 4">
    <name type="scientific">Lophium mytilinum</name>
    <dbReference type="NCBI Taxonomy" id="390894"/>
    <lineage>
        <taxon>Eukaryota</taxon>
        <taxon>Fungi</taxon>
        <taxon>Dikarya</taxon>
        <taxon>Ascomycota</taxon>
        <taxon>Pezizomycotina</taxon>
        <taxon>Dothideomycetes</taxon>
        <taxon>Pleosporomycetidae</taxon>
        <taxon>Mytilinidiales</taxon>
        <taxon>Mytilinidiaceae</taxon>
        <taxon>Lophium</taxon>
    </lineage>
</organism>
<evidence type="ECO:0000259" key="2">
    <source>
        <dbReference type="Pfam" id="PF15459"/>
    </source>
</evidence>
<dbReference type="GO" id="GO:0042274">
    <property type="term" value="P:ribosomal small subunit biogenesis"/>
    <property type="evidence" value="ECO:0007669"/>
    <property type="project" value="TreeGrafter"/>
</dbReference>
<dbReference type="Proteomes" id="UP000799750">
    <property type="component" value="Unassembled WGS sequence"/>
</dbReference>
<dbReference type="AlphaFoldDB" id="A0A6A6QW62"/>
<gene>
    <name evidence="3" type="ORF">BU16DRAFT_382838</name>
</gene>
<dbReference type="Pfam" id="PF15459">
    <property type="entry name" value="RRP14"/>
    <property type="match status" value="1"/>
</dbReference>
<feature type="compositionally biased region" description="Acidic residues" evidence="1">
    <location>
        <begin position="190"/>
        <end position="202"/>
    </location>
</feature>
<dbReference type="GO" id="GO:0042273">
    <property type="term" value="P:ribosomal large subunit biogenesis"/>
    <property type="evidence" value="ECO:0007669"/>
    <property type="project" value="TreeGrafter"/>
</dbReference>
<feature type="compositionally biased region" description="Basic and acidic residues" evidence="1">
    <location>
        <begin position="258"/>
        <end position="267"/>
    </location>
</feature>
<dbReference type="InterPro" id="IPR029188">
    <property type="entry name" value="Rrp14_N"/>
</dbReference>
<dbReference type="GO" id="GO:0005730">
    <property type="term" value="C:nucleolus"/>
    <property type="evidence" value="ECO:0007669"/>
    <property type="project" value="TreeGrafter"/>
</dbReference>
<dbReference type="GO" id="GO:0003677">
    <property type="term" value="F:DNA binding"/>
    <property type="evidence" value="ECO:0007669"/>
    <property type="project" value="TreeGrafter"/>
</dbReference>
<reference evidence="3" key="1">
    <citation type="journal article" date="2020" name="Stud. Mycol.">
        <title>101 Dothideomycetes genomes: a test case for predicting lifestyles and emergence of pathogens.</title>
        <authorList>
            <person name="Haridas S."/>
            <person name="Albert R."/>
            <person name="Binder M."/>
            <person name="Bloem J."/>
            <person name="Labutti K."/>
            <person name="Salamov A."/>
            <person name="Andreopoulos B."/>
            <person name="Baker S."/>
            <person name="Barry K."/>
            <person name="Bills G."/>
            <person name="Bluhm B."/>
            <person name="Cannon C."/>
            <person name="Castanera R."/>
            <person name="Culley D."/>
            <person name="Daum C."/>
            <person name="Ezra D."/>
            <person name="Gonzalez J."/>
            <person name="Henrissat B."/>
            <person name="Kuo A."/>
            <person name="Liang C."/>
            <person name="Lipzen A."/>
            <person name="Lutzoni F."/>
            <person name="Magnuson J."/>
            <person name="Mondo S."/>
            <person name="Nolan M."/>
            <person name="Ohm R."/>
            <person name="Pangilinan J."/>
            <person name="Park H.-J."/>
            <person name="Ramirez L."/>
            <person name="Alfaro M."/>
            <person name="Sun H."/>
            <person name="Tritt A."/>
            <person name="Yoshinaga Y."/>
            <person name="Zwiers L.-H."/>
            <person name="Turgeon B."/>
            <person name="Goodwin S."/>
            <person name="Spatafora J."/>
            <person name="Crous P."/>
            <person name="Grigoriev I."/>
        </authorList>
    </citation>
    <scope>NUCLEOTIDE SEQUENCE</scope>
    <source>
        <strain evidence="3">CBS 269.34</strain>
    </source>
</reference>
<proteinExistence type="predicted"/>
<dbReference type="OrthoDB" id="444809at2759"/>
<dbReference type="PANTHER" id="PTHR14369">
    <property type="entry name" value="SURFEIT LOCUS PROTEIN 6"/>
    <property type="match status" value="1"/>
</dbReference>
<evidence type="ECO:0000313" key="4">
    <source>
        <dbReference type="Proteomes" id="UP000799750"/>
    </source>
</evidence>
<dbReference type="InterPro" id="IPR007019">
    <property type="entry name" value="SURF6"/>
</dbReference>
<feature type="compositionally biased region" description="Basic and acidic residues" evidence="1">
    <location>
        <begin position="62"/>
        <end position="78"/>
    </location>
</feature>
<feature type="compositionally biased region" description="Acidic residues" evidence="1">
    <location>
        <begin position="228"/>
        <end position="238"/>
    </location>
</feature>
<sequence>MADDLEERLKSHARAFEGLISLIPAKHYYGEDTSDQWQRKKQTKKQKREAKRAKLDPSSYKSAKDVMDDNERKRKRELEAEDDSDIGGEGRERPQEGLRAKGKKAKMLKLNGAKGDKAKTPKGEQDDAESGVEGEIVPKKSKAEKRREKDQRKKEKQAKLKEKVEARKARKEEAATEKPVEAEQEKVANSDEDEANGDDIEAIDVSGLVEDEPAGSQDSAASTPAPGVEEDPDDEAEVLTETQAQRDAMKAKLQAQIKELRAQRKADSTLGKSGQDKQKMIDARRRKEELKKAARKELRKEDKVGKKEGKKEAKESKQKAKFG</sequence>
<protein>
    <recommendedName>
        <fullName evidence="2">Ribosomal RNA-processing protein 14 N-terminal domain-containing protein</fullName>
    </recommendedName>
</protein>
<evidence type="ECO:0000313" key="3">
    <source>
        <dbReference type="EMBL" id="KAF2495197.1"/>
    </source>
</evidence>
<feature type="compositionally biased region" description="Basic residues" evidence="1">
    <location>
        <begin position="39"/>
        <end position="51"/>
    </location>
</feature>
<dbReference type="GO" id="GO:0003723">
    <property type="term" value="F:RNA binding"/>
    <property type="evidence" value="ECO:0007669"/>
    <property type="project" value="TreeGrafter"/>
</dbReference>
<dbReference type="PANTHER" id="PTHR14369:SF0">
    <property type="entry name" value="SURFEIT LOCUS PROTEIN 6"/>
    <property type="match status" value="1"/>
</dbReference>
<name>A0A6A6QW62_9PEZI</name>